<evidence type="ECO:0000256" key="2">
    <source>
        <dbReference type="ARBA" id="ARBA00022771"/>
    </source>
</evidence>
<evidence type="ECO:0000256" key="5">
    <source>
        <dbReference type="SAM" id="MobiDB-lite"/>
    </source>
</evidence>
<dbReference type="Proteomes" id="UP000294003">
    <property type="component" value="Unassembled WGS sequence"/>
</dbReference>
<organism evidence="7 8">
    <name type="scientific">Monosporascus cannonballus</name>
    <dbReference type="NCBI Taxonomy" id="155416"/>
    <lineage>
        <taxon>Eukaryota</taxon>
        <taxon>Fungi</taxon>
        <taxon>Dikarya</taxon>
        <taxon>Ascomycota</taxon>
        <taxon>Pezizomycotina</taxon>
        <taxon>Sordariomycetes</taxon>
        <taxon>Xylariomycetidae</taxon>
        <taxon>Xylariales</taxon>
        <taxon>Xylariales incertae sedis</taxon>
        <taxon>Monosporascus</taxon>
    </lineage>
</organism>
<feature type="compositionally biased region" description="Polar residues" evidence="5">
    <location>
        <begin position="60"/>
        <end position="88"/>
    </location>
</feature>
<dbReference type="InterPro" id="IPR038545">
    <property type="entry name" value="Znf_DBF_sf"/>
</dbReference>
<dbReference type="Gene3D" id="6.10.250.3410">
    <property type="entry name" value="DBF zinc finger"/>
    <property type="match status" value="1"/>
</dbReference>
<dbReference type="Pfam" id="PF08630">
    <property type="entry name" value="Dfp1_Him1_M"/>
    <property type="match status" value="1"/>
</dbReference>
<dbReference type="InterPro" id="IPR051590">
    <property type="entry name" value="Replication_Regulatory_Kinase"/>
</dbReference>
<dbReference type="Gene3D" id="3.40.50.10190">
    <property type="entry name" value="BRCT domain"/>
    <property type="match status" value="1"/>
</dbReference>
<gene>
    <name evidence="7" type="ORF">DL762_002196</name>
</gene>
<feature type="domain" description="DBF4-type" evidence="6">
    <location>
        <begin position="618"/>
        <end position="667"/>
    </location>
</feature>
<feature type="compositionally biased region" description="Polar residues" evidence="5">
    <location>
        <begin position="1"/>
        <end position="33"/>
    </location>
</feature>
<feature type="region of interest" description="Disordered" evidence="5">
    <location>
        <begin position="587"/>
        <end position="621"/>
    </location>
</feature>
<evidence type="ECO:0000256" key="1">
    <source>
        <dbReference type="ARBA" id="ARBA00022723"/>
    </source>
</evidence>
<feature type="compositionally biased region" description="Polar residues" evidence="5">
    <location>
        <begin position="228"/>
        <end position="240"/>
    </location>
</feature>
<evidence type="ECO:0000313" key="7">
    <source>
        <dbReference type="EMBL" id="RYO91470.1"/>
    </source>
</evidence>
<dbReference type="InterPro" id="IPR013939">
    <property type="entry name" value="Regulatory_Dfp1/Him1"/>
</dbReference>
<dbReference type="CDD" id="cd00027">
    <property type="entry name" value="BRCT"/>
    <property type="match status" value="1"/>
</dbReference>
<dbReference type="PROSITE" id="PS51265">
    <property type="entry name" value="ZF_DBF4"/>
    <property type="match status" value="1"/>
</dbReference>
<feature type="region of interest" description="Disordered" evidence="5">
    <location>
        <begin position="408"/>
        <end position="472"/>
    </location>
</feature>
<dbReference type="EMBL" id="QJNS01000041">
    <property type="protein sequence ID" value="RYO91470.1"/>
    <property type="molecule type" value="Genomic_DNA"/>
</dbReference>
<sequence>MSTTSRRVPLSSNQNAANSPLRTSAAANANSYGAKQKRSMAQIQREEQYGQPPPAKKQMLDTNATGTQRLLKSPSQQQPRVTKSQVVLQQKRHYAGSSYENKVARERSGQTQQNQRHHAESAAAKITEKDVEGILNWQKHHRARFPNMVFFFDHVPEDTRRKLTKEIASLGAREEKFFSIDITHIVTTRPIPQQGDRASHHEENDVNAEKKVDNDVQGQDQEQEQVQTINPSLLSRQSQPAVKRKLFDTELRNRKLPAQSQDDSFRRPKRITDVLVRARDMGKKIWPLDKLQRMLPLLLETDPYVSAAIAYGPRGAAAQSYESRETQDRNLLRLLHNERVNGPSDRDPTVVARELHYFKGPYIYVYDMEEKQKPIMVREYEKVADKSEGAWPQFRTAAMGRCPFVEDCEVRESRPRPKPKPQVRKPAVDPKPASQQPEGSRLKPVTGKRTLSEMENTHSRNSSVASTEFMNPPKPVNGKIDFSANAFTGRPATGRMLGGEPVASGVQPSTVTSAIRSQMISSTAATPGLITGLSKEVHGLQRQVLKRNTSTTSQDHSSRRNVETSLRDDASVKRSFTLGRTSSRKLDVVDENGTSKGDAESKPVSQTGKRADRKAKKKDLKPGYCENCQEKYDDFDEHIDSKKHRRFADDPENWVELDELLAQLERVSKRKPYHFRAPTPTTIYGEGY</sequence>
<reference evidence="7 8" key="1">
    <citation type="submission" date="2018-06" db="EMBL/GenBank/DDBJ databases">
        <title>Complete Genomes of Monosporascus.</title>
        <authorList>
            <person name="Robinson A.J."/>
            <person name="Natvig D.O."/>
        </authorList>
    </citation>
    <scope>NUCLEOTIDE SEQUENCE [LARGE SCALE GENOMIC DNA]</scope>
    <source>
        <strain evidence="7 8">CBS 609.92</strain>
    </source>
</reference>
<feature type="region of interest" description="Disordered" evidence="5">
    <location>
        <begin position="545"/>
        <end position="568"/>
    </location>
</feature>
<keyword evidence="1" id="KW-0479">Metal-binding</keyword>
<protein>
    <recommendedName>
        <fullName evidence="6">DBF4-type domain-containing protein</fullName>
    </recommendedName>
</protein>
<feature type="region of interest" description="Disordered" evidence="5">
    <location>
        <begin position="189"/>
        <end position="240"/>
    </location>
</feature>
<dbReference type="InterPro" id="IPR036420">
    <property type="entry name" value="BRCT_dom_sf"/>
</dbReference>
<dbReference type="InterPro" id="IPR055116">
    <property type="entry name" value="DBF4_BRCT"/>
</dbReference>
<feature type="region of interest" description="Disordered" evidence="5">
    <location>
        <begin position="1"/>
        <end position="124"/>
    </location>
</feature>
<evidence type="ECO:0000256" key="3">
    <source>
        <dbReference type="ARBA" id="ARBA00022833"/>
    </source>
</evidence>
<evidence type="ECO:0000259" key="6">
    <source>
        <dbReference type="PROSITE" id="PS51265"/>
    </source>
</evidence>
<feature type="compositionally biased region" description="Basic and acidic residues" evidence="5">
    <location>
        <begin position="197"/>
        <end position="214"/>
    </location>
</feature>
<keyword evidence="8" id="KW-1185">Reference proteome</keyword>
<dbReference type="PANTHER" id="PTHR15375:SF26">
    <property type="entry name" value="PROTEIN CHIFFON"/>
    <property type="match status" value="1"/>
</dbReference>
<feature type="compositionally biased region" description="Low complexity" evidence="5">
    <location>
        <begin position="215"/>
        <end position="227"/>
    </location>
</feature>
<evidence type="ECO:0000313" key="8">
    <source>
        <dbReference type="Proteomes" id="UP000294003"/>
    </source>
</evidence>
<keyword evidence="3" id="KW-0862">Zinc</keyword>
<dbReference type="SUPFAM" id="SSF52113">
    <property type="entry name" value="BRCT domain"/>
    <property type="match status" value="1"/>
</dbReference>
<evidence type="ECO:0000256" key="4">
    <source>
        <dbReference type="PROSITE-ProRule" id="PRU00600"/>
    </source>
</evidence>
<name>A0ABY0HEQ5_9PEZI</name>
<accession>A0ABY0HEQ5</accession>
<dbReference type="Pfam" id="PF07535">
    <property type="entry name" value="zf-DBF"/>
    <property type="match status" value="1"/>
</dbReference>
<feature type="compositionally biased region" description="Polar residues" evidence="5">
    <location>
        <begin position="546"/>
        <end position="555"/>
    </location>
</feature>
<dbReference type="Pfam" id="PF22437">
    <property type="entry name" value="DBF4_BRCT"/>
    <property type="match status" value="1"/>
</dbReference>
<comment type="caution">
    <text evidence="7">The sequence shown here is derived from an EMBL/GenBank/DDBJ whole genome shotgun (WGS) entry which is preliminary data.</text>
</comment>
<dbReference type="SMART" id="SM00586">
    <property type="entry name" value="ZnF_DBF"/>
    <property type="match status" value="1"/>
</dbReference>
<keyword evidence="2 4" id="KW-0863">Zinc-finger</keyword>
<dbReference type="PANTHER" id="PTHR15375">
    <property type="entry name" value="ACTIVATOR OF S-PHASE KINASE-RELATED"/>
    <property type="match status" value="1"/>
</dbReference>
<proteinExistence type="predicted"/>
<feature type="compositionally biased region" description="Basic and acidic residues" evidence="5">
    <location>
        <begin position="556"/>
        <end position="568"/>
    </location>
</feature>
<dbReference type="InterPro" id="IPR006572">
    <property type="entry name" value="Znf_DBF"/>
</dbReference>
<feature type="compositionally biased region" description="Polar residues" evidence="5">
    <location>
        <begin position="459"/>
        <end position="469"/>
    </location>
</feature>